<name>A0A5N4ARE1_PHOPY</name>
<protein>
    <submittedName>
        <fullName evidence="2">Uncharacterized protein</fullName>
    </submittedName>
</protein>
<accession>A0A5N4ARE1</accession>
<dbReference type="InParanoid" id="A0A5N4ARE1"/>
<proteinExistence type="predicted"/>
<keyword evidence="3" id="KW-1185">Reference proteome</keyword>
<sequence>MHKRLSVPVRLRTGNMEDDTDHTTLTMARRTFPSFSQLVIILTGVTFATISPQTDDDGSQYYGSVLLEEDLEKVRHRCEKGSDRKGEKNFRNLVELLIDRGNQVYARRWRDKELVHHREPLGDHHRQSLEDYKRHIKEIHDRGDYKLLSVLIFGDRGEDDLKGFVPEDGFYFQEEKQNELGQPDGALRKEIEEIVMEILANRDQKEDSENEKDVSWLVPPD</sequence>
<feature type="compositionally biased region" description="Basic and acidic residues" evidence="1">
    <location>
        <begin position="201"/>
        <end position="214"/>
    </location>
</feature>
<organism evidence="2 3">
    <name type="scientific">Photinus pyralis</name>
    <name type="common">Common eastern firefly</name>
    <name type="synonym">Lampyris pyralis</name>
    <dbReference type="NCBI Taxonomy" id="7054"/>
    <lineage>
        <taxon>Eukaryota</taxon>
        <taxon>Metazoa</taxon>
        <taxon>Ecdysozoa</taxon>
        <taxon>Arthropoda</taxon>
        <taxon>Hexapoda</taxon>
        <taxon>Insecta</taxon>
        <taxon>Pterygota</taxon>
        <taxon>Neoptera</taxon>
        <taxon>Endopterygota</taxon>
        <taxon>Coleoptera</taxon>
        <taxon>Polyphaga</taxon>
        <taxon>Elateriformia</taxon>
        <taxon>Elateroidea</taxon>
        <taxon>Lampyridae</taxon>
        <taxon>Lampyrinae</taxon>
        <taxon>Photinus</taxon>
    </lineage>
</organism>
<dbReference type="AlphaFoldDB" id="A0A5N4ARE1"/>
<gene>
    <name evidence="2" type="ORF">PPYR_07795</name>
</gene>
<evidence type="ECO:0000313" key="2">
    <source>
        <dbReference type="EMBL" id="KAB0799915.1"/>
    </source>
</evidence>
<evidence type="ECO:0000256" key="1">
    <source>
        <dbReference type="SAM" id="MobiDB-lite"/>
    </source>
</evidence>
<dbReference type="Proteomes" id="UP000327044">
    <property type="component" value="Unassembled WGS sequence"/>
</dbReference>
<dbReference type="EMBL" id="VVIM01000005">
    <property type="protein sequence ID" value="KAB0799915.1"/>
    <property type="molecule type" value="Genomic_DNA"/>
</dbReference>
<comment type="caution">
    <text evidence="2">The sequence shown here is derived from an EMBL/GenBank/DDBJ whole genome shotgun (WGS) entry which is preliminary data.</text>
</comment>
<feature type="region of interest" description="Disordered" evidence="1">
    <location>
        <begin position="201"/>
        <end position="221"/>
    </location>
</feature>
<evidence type="ECO:0000313" key="3">
    <source>
        <dbReference type="Proteomes" id="UP000327044"/>
    </source>
</evidence>
<reference evidence="2 3" key="1">
    <citation type="journal article" date="2018" name="Elife">
        <title>Firefly genomes illuminate parallel origins of bioluminescence in beetles.</title>
        <authorList>
            <person name="Fallon T.R."/>
            <person name="Lower S.E."/>
            <person name="Chang C.H."/>
            <person name="Bessho-Uehara M."/>
            <person name="Martin G.J."/>
            <person name="Bewick A.J."/>
            <person name="Behringer M."/>
            <person name="Debat H.J."/>
            <person name="Wong I."/>
            <person name="Day J.C."/>
            <person name="Suvorov A."/>
            <person name="Silva C.J."/>
            <person name="Stanger-Hall K.F."/>
            <person name="Hall D.W."/>
            <person name="Schmitz R.J."/>
            <person name="Nelson D.R."/>
            <person name="Lewis S.M."/>
            <person name="Shigenobu S."/>
            <person name="Bybee S.M."/>
            <person name="Larracuente A.M."/>
            <person name="Oba Y."/>
            <person name="Weng J.K."/>
        </authorList>
    </citation>
    <scope>NUCLEOTIDE SEQUENCE [LARGE SCALE GENOMIC DNA]</scope>
    <source>
        <strain evidence="2">1611_PpyrPB1</strain>
        <tissue evidence="2">Whole body</tissue>
    </source>
</reference>